<evidence type="ECO:0000313" key="2">
    <source>
        <dbReference type="Proteomes" id="UP000186914"/>
    </source>
</evidence>
<accession>A0A1N6Y6G7</accession>
<organism evidence="1 2">
    <name type="scientific">Haladaptatus litoreus</name>
    <dbReference type="NCBI Taxonomy" id="553468"/>
    <lineage>
        <taxon>Archaea</taxon>
        <taxon>Methanobacteriati</taxon>
        <taxon>Methanobacteriota</taxon>
        <taxon>Stenosarchaea group</taxon>
        <taxon>Halobacteria</taxon>
        <taxon>Halobacteriales</taxon>
        <taxon>Haladaptataceae</taxon>
        <taxon>Haladaptatus</taxon>
    </lineage>
</organism>
<proteinExistence type="predicted"/>
<dbReference type="EMBL" id="FTNO01000001">
    <property type="protein sequence ID" value="SIR10153.1"/>
    <property type="molecule type" value="Genomic_DNA"/>
</dbReference>
<dbReference type="Proteomes" id="UP000186914">
    <property type="component" value="Unassembled WGS sequence"/>
</dbReference>
<gene>
    <name evidence="1" type="ORF">SAMN05421858_1424</name>
</gene>
<evidence type="ECO:0000313" key="1">
    <source>
        <dbReference type="EMBL" id="SIR10153.1"/>
    </source>
</evidence>
<dbReference type="AlphaFoldDB" id="A0A1N6Y6G7"/>
<name>A0A1N6Y6G7_9EURY</name>
<keyword evidence="2" id="KW-1185">Reference proteome</keyword>
<reference evidence="2" key="1">
    <citation type="submission" date="2017-01" db="EMBL/GenBank/DDBJ databases">
        <authorList>
            <person name="Varghese N."/>
            <person name="Submissions S."/>
        </authorList>
    </citation>
    <scope>NUCLEOTIDE SEQUENCE [LARGE SCALE GENOMIC DNA]</scope>
    <source>
        <strain evidence="2">CGMCC 1.7737</strain>
    </source>
</reference>
<protein>
    <submittedName>
        <fullName evidence="1">Uncharacterized protein</fullName>
    </submittedName>
</protein>
<sequence>MENVMQYQQDGRYEMTVTEAEYDEDGSLQLSLTVNSQETPPLDELLTTSYVKVSVYDNDEFAENGTLTLYNSLRC</sequence>